<keyword evidence="4" id="KW-0813">Transport</keyword>
<evidence type="ECO:0000256" key="4">
    <source>
        <dbReference type="ARBA" id="ARBA00022448"/>
    </source>
</evidence>
<dbReference type="InterPro" id="IPR048320">
    <property type="entry name" value="COG3_N"/>
</dbReference>
<feature type="compositionally biased region" description="Low complexity" evidence="9">
    <location>
        <begin position="106"/>
        <end position="120"/>
    </location>
</feature>
<evidence type="ECO:0000256" key="6">
    <source>
        <dbReference type="ARBA" id="ARBA00023034"/>
    </source>
</evidence>
<sequence length="1071" mass="119573">MVISKSEMSVSRDGHFWAAGSWPLQAFLDVHIGSIFPYLIHTCHSDKPDEISPLIPGPIEVIDPPPVIGEDSTDLKEQLFAAHRDAASRMVNVEADHPFVVVPIHDSSYSHSDSRSQSRSSSRHFDYDTRPMSPDRHGGDEGADVDVFQVGISGVRFLRPDVMRGRSGSVSRGRPRLDLRNGSARGSRENMIPVPGEGLSSYDTQIPTPTQPIQNPLDGPLALKGKSVVPIRPGVRRPNVTTTPSPAPSPHVKPALTVEEWEARAPLDDVEVRSVLSLKIRCEEKKPPLKFREEDSPSRPSTPILGRHGGLFSSAPGSRSATPVPMLTVTKDGASHPLHPQVPLETPQQFHDWFALIDRSITYSQESHFRSHLQNVESQLASCDNLLDRVHGASDDLTQLHNDWQSVEDRGESLKGAAQRLLEERDRLIQVTDAIGARLEYFQELEYATRMLNHPGEALVLQTDFLLMVERVDVCLEYMKTHRQFKEAEIYLLRFQQCLTRAMTLIKMYLVGTLRAIHTDVQKRMAETDLSSVAAHHLLYTKFQSLVPSLSPLVMELETRALSHPDQLESLLSECHTAYFSVRRALLVPRVMEEIRGLQPGQSELIELTRVGCTYLKQVCTEEFNLFRRFFNSGEDKLYRYLEGICDHLYDDLRPRILHEQKLDVLCEVCTVLQALMVLDIPLQSFGDSGAPPPTDDDPLQLTTSPTLEAYDSRLPPRTPGLAKLHISHLLQMVLQDAQTRLFFKAQAIVQSEIRSYAAQPKDLDYPAKLKDTAPVARPEIQEEEEEDDGVALKMPNLEPESAWYPPLLTIVNVLKKLHEYVKPAIFQDISQEAISLCRLSILSAAELLLAKPEANDMDSHLFVIRHLLALKEITTAVENATTDSEVASQPASDTLGNLLRGTSSLFNPTGLLGGMLGPSRYGESLPVARTTIDEDLKRSCESLITKCAEAATAPLKSFITTCDNFAKSQPNTLISTQDFAQLPGIIKIQDEFRSVCETQLSEWAAHVRLYLRDENTIAVLLPALYDEIASVFTGFRRTAETRCSPGSGNSLMSLPELWEWLRSLEVGVEK</sequence>
<name>A0A8H3B2C5_9AGAM</name>
<dbReference type="EMBL" id="CAJMXA010000890">
    <property type="protein sequence ID" value="CAE6445749.1"/>
    <property type="molecule type" value="Genomic_DNA"/>
</dbReference>
<dbReference type="AlphaFoldDB" id="A0A8H3B2C5"/>
<comment type="caution">
    <text evidence="12">The sequence shown here is derived from an EMBL/GenBank/DDBJ whole genome shotgun (WGS) entry which is preliminary data.</text>
</comment>
<keyword evidence="7" id="KW-0472">Membrane</keyword>
<evidence type="ECO:0000256" key="8">
    <source>
        <dbReference type="ARBA" id="ARBA00031339"/>
    </source>
</evidence>
<evidence type="ECO:0000256" key="5">
    <source>
        <dbReference type="ARBA" id="ARBA00022927"/>
    </source>
</evidence>
<dbReference type="GO" id="GO:0006886">
    <property type="term" value="P:intracellular protein transport"/>
    <property type="evidence" value="ECO:0007669"/>
    <property type="project" value="InterPro"/>
</dbReference>
<dbReference type="PANTHER" id="PTHR13302">
    <property type="entry name" value="CONSERVED OLIGOMERIC GOLGI COMPLEX COMPONENT 3"/>
    <property type="match status" value="1"/>
</dbReference>
<evidence type="ECO:0000256" key="9">
    <source>
        <dbReference type="SAM" id="MobiDB-lite"/>
    </source>
</evidence>
<proteinExistence type="inferred from homology"/>
<evidence type="ECO:0000256" key="7">
    <source>
        <dbReference type="ARBA" id="ARBA00023136"/>
    </source>
</evidence>
<evidence type="ECO:0000313" key="13">
    <source>
        <dbReference type="Proteomes" id="UP000663853"/>
    </source>
</evidence>
<feature type="domain" description="Conserved oligomeric Golgi complex subunit 3 C-terminal" evidence="11">
    <location>
        <begin position="536"/>
        <end position="885"/>
    </location>
</feature>
<accession>A0A8H3B2C5</accession>
<dbReference type="GO" id="GO:0007030">
    <property type="term" value="P:Golgi organization"/>
    <property type="evidence" value="ECO:0007669"/>
    <property type="project" value="TreeGrafter"/>
</dbReference>
<feature type="region of interest" description="Disordered" evidence="9">
    <location>
        <begin position="165"/>
        <end position="195"/>
    </location>
</feature>
<feature type="region of interest" description="Disordered" evidence="9">
    <location>
        <begin position="106"/>
        <end position="142"/>
    </location>
</feature>
<reference evidence="12" key="1">
    <citation type="submission" date="2021-01" db="EMBL/GenBank/DDBJ databases">
        <authorList>
            <person name="Kaushik A."/>
        </authorList>
    </citation>
    <scope>NUCLEOTIDE SEQUENCE</scope>
    <source>
        <strain evidence="12">AG6-10EEA</strain>
    </source>
</reference>
<organism evidence="12 13">
    <name type="scientific">Rhizoctonia solani</name>
    <dbReference type="NCBI Taxonomy" id="456999"/>
    <lineage>
        <taxon>Eukaryota</taxon>
        <taxon>Fungi</taxon>
        <taxon>Dikarya</taxon>
        <taxon>Basidiomycota</taxon>
        <taxon>Agaricomycotina</taxon>
        <taxon>Agaricomycetes</taxon>
        <taxon>Cantharellales</taxon>
        <taxon>Ceratobasidiaceae</taxon>
        <taxon>Rhizoctonia</taxon>
    </lineage>
</organism>
<dbReference type="GO" id="GO:0005801">
    <property type="term" value="C:cis-Golgi network"/>
    <property type="evidence" value="ECO:0007669"/>
    <property type="project" value="InterPro"/>
</dbReference>
<dbReference type="InterPro" id="IPR048685">
    <property type="entry name" value="COG3_C"/>
</dbReference>
<feature type="compositionally biased region" description="Basic and acidic residues" evidence="9">
    <location>
        <begin position="123"/>
        <end position="140"/>
    </location>
</feature>
<dbReference type="GO" id="GO:0000139">
    <property type="term" value="C:Golgi membrane"/>
    <property type="evidence" value="ECO:0007669"/>
    <property type="project" value="UniProtKB-SubCell"/>
</dbReference>
<protein>
    <recommendedName>
        <fullName evidence="3">Conserved oligomeric Golgi complex subunit 3</fullName>
    </recommendedName>
    <alternativeName>
        <fullName evidence="8">Component of oligomeric Golgi complex 3</fullName>
    </alternativeName>
</protein>
<evidence type="ECO:0000259" key="10">
    <source>
        <dbReference type="Pfam" id="PF04136"/>
    </source>
</evidence>
<evidence type="ECO:0000256" key="2">
    <source>
        <dbReference type="ARBA" id="ARBA00009936"/>
    </source>
</evidence>
<evidence type="ECO:0000256" key="1">
    <source>
        <dbReference type="ARBA" id="ARBA00004395"/>
    </source>
</evidence>
<dbReference type="Pfam" id="PF04136">
    <property type="entry name" value="COG3_N"/>
    <property type="match status" value="1"/>
</dbReference>
<gene>
    <name evidence="12" type="ORF">RDB_LOCUS42266</name>
</gene>
<comment type="similarity">
    <text evidence="2">Belongs to the COG3 family.</text>
</comment>
<comment type="subcellular location">
    <subcellularLocation>
        <location evidence="1">Golgi apparatus membrane</location>
        <topology evidence="1">Peripheral membrane protein</topology>
    </subcellularLocation>
</comment>
<keyword evidence="6" id="KW-0333">Golgi apparatus</keyword>
<dbReference type="GO" id="GO:0006891">
    <property type="term" value="P:intra-Golgi vesicle-mediated transport"/>
    <property type="evidence" value="ECO:0007669"/>
    <property type="project" value="TreeGrafter"/>
</dbReference>
<dbReference type="Proteomes" id="UP000663853">
    <property type="component" value="Unassembled WGS sequence"/>
</dbReference>
<dbReference type="GO" id="GO:0017119">
    <property type="term" value="C:Golgi transport complex"/>
    <property type="evidence" value="ECO:0007669"/>
    <property type="project" value="TreeGrafter"/>
</dbReference>
<feature type="domain" description="Conserved oligomeric Golgi complex subunit 3 N-terminal" evidence="10">
    <location>
        <begin position="372"/>
        <end position="515"/>
    </location>
</feature>
<evidence type="ECO:0000259" key="11">
    <source>
        <dbReference type="Pfam" id="PF20671"/>
    </source>
</evidence>
<evidence type="ECO:0000256" key="3">
    <source>
        <dbReference type="ARBA" id="ARBA00020976"/>
    </source>
</evidence>
<feature type="region of interest" description="Disordered" evidence="9">
    <location>
        <begin position="232"/>
        <end position="252"/>
    </location>
</feature>
<dbReference type="InterPro" id="IPR007265">
    <property type="entry name" value="COG_su3"/>
</dbReference>
<evidence type="ECO:0000313" key="12">
    <source>
        <dbReference type="EMBL" id="CAE6445749.1"/>
    </source>
</evidence>
<dbReference type="Pfam" id="PF20671">
    <property type="entry name" value="COG3_C"/>
    <property type="match status" value="1"/>
</dbReference>
<keyword evidence="5" id="KW-0653">Protein transport</keyword>
<dbReference type="PANTHER" id="PTHR13302:SF8">
    <property type="entry name" value="CONSERVED OLIGOMERIC GOLGI COMPLEX SUBUNIT 3"/>
    <property type="match status" value="1"/>
</dbReference>